<evidence type="ECO:0000256" key="2">
    <source>
        <dbReference type="ARBA" id="ARBA00004648"/>
    </source>
</evidence>
<dbReference type="RefSeq" id="WP_302040946.1">
    <property type="nucleotide sequence ID" value="NZ_JAUKPO010000026.1"/>
</dbReference>
<dbReference type="InterPro" id="IPR003406">
    <property type="entry name" value="Glyco_trans_14"/>
</dbReference>
<gene>
    <name evidence="15" type="ORF">Q0590_27935</name>
</gene>
<keyword evidence="3" id="KW-0328">Glycosyltransferase</keyword>
<dbReference type="PANTHER" id="PTHR46025">
    <property type="entry name" value="XYLOSYLTRANSFERASE OXT"/>
    <property type="match status" value="1"/>
</dbReference>
<keyword evidence="5" id="KW-0812">Transmembrane</keyword>
<evidence type="ECO:0000256" key="7">
    <source>
        <dbReference type="ARBA" id="ARBA00022824"/>
    </source>
</evidence>
<reference evidence="15" key="1">
    <citation type="submission" date="2023-07" db="EMBL/GenBank/DDBJ databases">
        <title>The genome sequence of Rhodocytophaga aerolata KACC 12507.</title>
        <authorList>
            <person name="Zhang X."/>
        </authorList>
    </citation>
    <scope>NUCLEOTIDE SEQUENCE</scope>
    <source>
        <strain evidence="15">KACC 12507</strain>
    </source>
</reference>
<evidence type="ECO:0000256" key="4">
    <source>
        <dbReference type="ARBA" id="ARBA00022679"/>
    </source>
</evidence>
<evidence type="ECO:0000256" key="1">
    <source>
        <dbReference type="ARBA" id="ARBA00004323"/>
    </source>
</evidence>
<evidence type="ECO:0000256" key="14">
    <source>
        <dbReference type="ARBA" id="ARBA00042865"/>
    </source>
</evidence>
<sequence>MKLLYLILAHKEPSQIIRLVKTLTAQQDYVIIHYNKDSSLEEYKQLSDALQSNLCVFFTDRIKTAWGHFSLIQAIINGLKKAQALELSYDHAIILSGQDYPIKSNAEIKRFLAAHPKKLFYTHFEITDDLGTNKKYVHPINDRVTTRPQNHRIDSYYLLLKDRKYLLLPGEMNSKSISLRARFTNKLKGFMRYVIKRKFPEGYKPYFGATFGMITAEFANYLLEFYDGQKAFNQYMKYAFCADEMYLVTVAMNHPYFASKMVNTNMIFSIWTDNEGFQPVMLTSRHLDQIMNSRKLFARKFDIWVDAHVLNMIDEKVTTSPHLTASIETSEK</sequence>
<keyword evidence="9" id="KW-1133">Transmembrane helix</keyword>
<keyword evidence="4" id="KW-0808">Transferase</keyword>
<keyword evidence="6" id="KW-0479">Metal-binding</keyword>
<keyword evidence="12" id="KW-1015">Disulfide bond</keyword>
<keyword evidence="8" id="KW-0735">Signal-anchor</keyword>
<evidence type="ECO:0000256" key="10">
    <source>
        <dbReference type="ARBA" id="ARBA00023034"/>
    </source>
</evidence>
<dbReference type="Pfam" id="PF02485">
    <property type="entry name" value="Branch"/>
    <property type="match status" value="1"/>
</dbReference>
<keyword evidence="10" id="KW-0333">Golgi apparatus</keyword>
<evidence type="ECO:0000313" key="16">
    <source>
        <dbReference type="Proteomes" id="UP001168528"/>
    </source>
</evidence>
<evidence type="ECO:0000256" key="11">
    <source>
        <dbReference type="ARBA" id="ARBA00023136"/>
    </source>
</evidence>
<dbReference type="PANTHER" id="PTHR46025:SF3">
    <property type="entry name" value="XYLOSYLTRANSFERASE OXT"/>
    <property type="match status" value="1"/>
</dbReference>
<keyword evidence="13" id="KW-0325">Glycoprotein</keyword>
<keyword evidence="16" id="KW-1185">Reference proteome</keyword>
<keyword evidence="11" id="KW-0472">Membrane</keyword>
<organism evidence="15 16">
    <name type="scientific">Rhodocytophaga aerolata</name>
    <dbReference type="NCBI Taxonomy" id="455078"/>
    <lineage>
        <taxon>Bacteria</taxon>
        <taxon>Pseudomonadati</taxon>
        <taxon>Bacteroidota</taxon>
        <taxon>Cytophagia</taxon>
        <taxon>Cytophagales</taxon>
        <taxon>Rhodocytophagaceae</taxon>
        <taxon>Rhodocytophaga</taxon>
    </lineage>
</organism>
<evidence type="ECO:0000256" key="8">
    <source>
        <dbReference type="ARBA" id="ARBA00022968"/>
    </source>
</evidence>
<evidence type="ECO:0000256" key="3">
    <source>
        <dbReference type="ARBA" id="ARBA00022676"/>
    </source>
</evidence>
<evidence type="ECO:0000256" key="5">
    <source>
        <dbReference type="ARBA" id="ARBA00022692"/>
    </source>
</evidence>
<proteinExistence type="predicted"/>
<keyword evidence="7" id="KW-0256">Endoplasmic reticulum</keyword>
<protein>
    <recommendedName>
        <fullName evidence="14">Peptide O-xylosyltransferase</fullName>
    </recommendedName>
</protein>
<name>A0ABT8RG71_9BACT</name>
<dbReference type="EMBL" id="JAUKPO010000026">
    <property type="protein sequence ID" value="MDO1450143.1"/>
    <property type="molecule type" value="Genomic_DNA"/>
</dbReference>
<comment type="subcellular location">
    <subcellularLocation>
        <location evidence="2">Endoplasmic reticulum membrane</location>
        <topology evidence="2">Single-pass type II membrane protein</topology>
    </subcellularLocation>
    <subcellularLocation>
        <location evidence="1">Golgi apparatus membrane</location>
        <topology evidence="1">Single-pass type II membrane protein</topology>
    </subcellularLocation>
</comment>
<dbReference type="InterPro" id="IPR043538">
    <property type="entry name" value="XYLT"/>
</dbReference>
<comment type="caution">
    <text evidence="15">The sequence shown here is derived from an EMBL/GenBank/DDBJ whole genome shotgun (WGS) entry which is preliminary data.</text>
</comment>
<evidence type="ECO:0000313" key="15">
    <source>
        <dbReference type="EMBL" id="MDO1450143.1"/>
    </source>
</evidence>
<accession>A0ABT8RG71</accession>
<evidence type="ECO:0000256" key="12">
    <source>
        <dbReference type="ARBA" id="ARBA00023157"/>
    </source>
</evidence>
<dbReference type="Proteomes" id="UP001168528">
    <property type="component" value="Unassembled WGS sequence"/>
</dbReference>
<evidence type="ECO:0000256" key="6">
    <source>
        <dbReference type="ARBA" id="ARBA00022723"/>
    </source>
</evidence>
<evidence type="ECO:0000256" key="9">
    <source>
        <dbReference type="ARBA" id="ARBA00022989"/>
    </source>
</evidence>
<evidence type="ECO:0000256" key="13">
    <source>
        <dbReference type="ARBA" id="ARBA00023180"/>
    </source>
</evidence>